<protein>
    <recommendedName>
        <fullName evidence="2">Ig-like domain-containing protein</fullName>
    </recommendedName>
</protein>
<dbReference type="InterPro" id="IPR026444">
    <property type="entry name" value="Secre_tail"/>
</dbReference>
<dbReference type="NCBIfam" id="TIGR04183">
    <property type="entry name" value="Por_Secre_tail"/>
    <property type="match status" value="1"/>
</dbReference>
<dbReference type="SMART" id="SM00409">
    <property type="entry name" value="IG"/>
    <property type="match status" value="2"/>
</dbReference>
<accession>A0A644Y815</accession>
<feature type="region of interest" description="Disordered" evidence="1">
    <location>
        <begin position="517"/>
        <end position="549"/>
    </location>
</feature>
<dbReference type="InterPro" id="IPR007110">
    <property type="entry name" value="Ig-like_dom"/>
</dbReference>
<reference evidence="3" key="1">
    <citation type="submission" date="2019-08" db="EMBL/GenBank/DDBJ databases">
        <authorList>
            <person name="Kucharzyk K."/>
            <person name="Murdoch R.W."/>
            <person name="Higgins S."/>
            <person name="Loffler F."/>
        </authorList>
    </citation>
    <scope>NUCLEOTIDE SEQUENCE</scope>
</reference>
<evidence type="ECO:0000259" key="2">
    <source>
        <dbReference type="PROSITE" id="PS50835"/>
    </source>
</evidence>
<evidence type="ECO:0000256" key="1">
    <source>
        <dbReference type="SAM" id="MobiDB-lite"/>
    </source>
</evidence>
<organism evidence="3">
    <name type="scientific">bioreactor metagenome</name>
    <dbReference type="NCBI Taxonomy" id="1076179"/>
    <lineage>
        <taxon>unclassified sequences</taxon>
        <taxon>metagenomes</taxon>
        <taxon>ecological metagenomes</taxon>
    </lineage>
</organism>
<sequence>MSGNSAPCQGGSENYSVTNVSGVSYAWTFPSGWSQTGGGTTNSVTAAVGTTGGTITVTPSNACGSGTPRTLTVSISTAPAQPSAISGSSAPCQNATGLTYSVTNVSGVTYNWTLPSGWTQTAGGTTNSITVTAGSASGNITVTPSNTCGTGAVQTFAVTTTSVPAQPSAISGNTSTCSGTTGLSYSVTNVSGVTYNWTLPSGWTQNGGGTTNTITATAGTSGGTISVMPSNSCGSGTAQNLTVSITASPAVSSNPSNSTIGVGGNTSFSVTATGAGLTYQWQVSTDGGSTYNNITAAGSNPAYSGWTTATLSLSGVVALNSGNYYRCIVSGTCSPSATSTGAMLTVDGSPAITSHPSAVTICDGDNTSFTVTASGSGLTYQWQLSTDGGSTFNNITAAGSNPTYAGYTSSTLNLTAAAISNNGYQYRCVVDNGVPPVATSNAAILTVNNVPAQPSAITGTSSTCQGVTGLVYSVTDVSGINYTWSVPAGWSITAGQGTNSITATSGSSGGTISVTPSNSCGSGTAQTMTVSMSSGPAQPSAISGNSSPCESETGVTYSVTNVAGVTYTWSLPAGWSITSGQGSNSITADAGSSGGTITVTPSNSCGDGTAQTLTVSIAPLPSQPSAITGNSAPCSGITGLVYSVTNVSGITYSWSVPSGWTITSGQGTNSITATAGAVSGYITVIPSNSCGTGTSQTLLVSPGTVPSQPSAVSGDAAPCSGTPGIVYSVTNTAGVTYTWTVPSDWTITSGQNTNSITVTVGSVAGSITVTPSNSCGSGSAQTLAVTAGSLPAQPAISGNTMPCVGSTELYSVTSVAGEIYNWTVPSGSVIASGQGTSSITVTIGSTNGNITVVPQNTCGLGTYQNLAISPSTLVVPAIDLGMDPSVCDGSSITFVPAVSNGGSNPIIAWYLNGTNVFTGPTYTLISPVDGDEVQAVLTSNASCASPSSATSGVATVTVFPLPASPVITQSNDTLYSSYTGFGNQWYITTSGLIPGATDYYYVPPVDGDYYVVYVDLNGCISAPSATVNYIIDYIGEEPFSVSVYPNPSDKIFNVAFSSLPANGIEVKIVNSLGEMVYDFVPDNAYFKIDLGTRADGIYLMSIIAGDDVYTIRLVKGN</sequence>
<dbReference type="AlphaFoldDB" id="A0A644Y815"/>
<dbReference type="EMBL" id="VSSQ01004320">
    <property type="protein sequence ID" value="MPM24685.1"/>
    <property type="molecule type" value="Genomic_DNA"/>
</dbReference>
<proteinExistence type="predicted"/>
<dbReference type="InterPro" id="IPR036179">
    <property type="entry name" value="Ig-like_dom_sf"/>
</dbReference>
<evidence type="ECO:0000313" key="3">
    <source>
        <dbReference type="EMBL" id="MPM24685.1"/>
    </source>
</evidence>
<dbReference type="InterPro" id="IPR045829">
    <property type="entry name" value="PKD_6"/>
</dbReference>
<feature type="domain" description="Ig-like" evidence="2">
    <location>
        <begin position="249"/>
        <end position="345"/>
    </location>
</feature>
<dbReference type="SUPFAM" id="SSF48726">
    <property type="entry name" value="Immunoglobulin"/>
    <property type="match status" value="2"/>
</dbReference>
<comment type="caution">
    <text evidence="3">The sequence shown here is derived from an EMBL/GenBank/DDBJ whole genome shotgun (WGS) entry which is preliminary data.</text>
</comment>
<dbReference type="PROSITE" id="PS50835">
    <property type="entry name" value="IG_LIKE"/>
    <property type="match status" value="2"/>
</dbReference>
<name>A0A644Y815_9ZZZZ</name>
<dbReference type="InterPro" id="IPR013783">
    <property type="entry name" value="Ig-like_fold"/>
</dbReference>
<gene>
    <name evidence="3" type="ORF">SDC9_71169</name>
</gene>
<dbReference type="InterPro" id="IPR003599">
    <property type="entry name" value="Ig_sub"/>
</dbReference>
<feature type="domain" description="Ig-like" evidence="2">
    <location>
        <begin position="350"/>
        <end position="446"/>
    </location>
</feature>
<dbReference type="Gene3D" id="2.60.40.10">
    <property type="entry name" value="Immunoglobulins"/>
    <property type="match status" value="2"/>
</dbReference>
<dbReference type="Pfam" id="PF19408">
    <property type="entry name" value="PKD_6"/>
    <property type="match status" value="8"/>
</dbReference>
<dbReference type="Pfam" id="PF18962">
    <property type="entry name" value="Por_Secre_tail"/>
    <property type="match status" value="1"/>
</dbReference>